<reference evidence="2" key="5">
    <citation type="journal article" date="2021" name="G3 (Bethesda)">
        <title>Aegilops tauschii genome assembly Aet v5.0 features greater sequence contiguity and improved annotation.</title>
        <authorList>
            <person name="Wang L."/>
            <person name="Zhu T."/>
            <person name="Rodriguez J.C."/>
            <person name="Deal K.R."/>
            <person name="Dubcovsky J."/>
            <person name="McGuire P.E."/>
            <person name="Lux T."/>
            <person name="Spannagl M."/>
            <person name="Mayer K.F.X."/>
            <person name="Baldrich P."/>
            <person name="Meyers B.C."/>
            <person name="Huo N."/>
            <person name="Gu Y.Q."/>
            <person name="Zhou H."/>
            <person name="Devos K.M."/>
            <person name="Bennetzen J.L."/>
            <person name="Unver T."/>
            <person name="Budak H."/>
            <person name="Gulick P.J."/>
            <person name="Galiba G."/>
            <person name="Kalapos B."/>
            <person name="Nelson D.R."/>
            <person name="Li P."/>
            <person name="You F.M."/>
            <person name="Luo M.C."/>
            <person name="Dvorak J."/>
        </authorList>
    </citation>
    <scope>NUCLEOTIDE SEQUENCE [LARGE SCALE GENOMIC DNA]</scope>
    <source>
        <strain evidence="2">cv. AL8/78</strain>
    </source>
</reference>
<evidence type="ECO:0000259" key="1">
    <source>
        <dbReference type="Pfam" id="PF00078"/>
    </source>
</evidence>
<dbReference type="AlphaFoldDB" id="A0A453M837"/>
<feature type="domain" description="Reverse transcriptase" evidence="1">
    <location>
        <begin position="11"/>
        <end position="84"/>
    </location>
</feature>
<proteinExistence type="predicted"/>
<dbReference type="PANTHER" id="PTHR46890">
    <property type="entry name" value="NON-LTR RETROLELEMENT REVERSE TRANSCRIPTASE-LIKE PROTEIN-RELATED"/>
    <property type="match status" value="1"/>
</dbReference>
<evidence type="ECO:0000313" key="3">
    <source>
        <dbReference type="Proteomes" id="UP000015105"/>
    </source>
</evidence>
<reference evidence="3" key="2">
    <citation type="journal article" date="2017" name="Nat. Plants">
        <title>The Aegilops tauschii genome reveals multiple impacts of transposons.</title>
        <authorList>
            <person name="Zhao G."/>
            <person name="Zou C."/>
            <person name="Li K."/>
            <person name="Wang K."/>
            <person name="Li T."/>
            <person name="Gao L."/>
            <person name="Zhang X."/>
            <person name="Wang H."/>
            <person name="Yang Z."/>
            <person name="Liu X."/>
            <person name="Jiang W."/>
            <person name="Mao L."/>
            <person name="Kong X."/>
            <person name="Jiao Y."/>
            <person name="Jia J."/>
        </authorList>
    </citation>
    <scope>NUCLEOTIDE SEQUENCE [LARGE SCALE GENOMIC DNA]</scope>
    <source>
        <strain evidence="3">cv. AL8/78</strain>
    </source>
</reference>
<organism evidence="2 3">
    <name type="scientific">Aegilops tauschii subsp. strangulata</name>
    <name type="common">Goatgrass</name>
    <dbReference type="NCBI Taxonomy" id="200361"/>
    <lineage>
        <taxon>Eukaryota</taxon>
        <taxon>Viridiplantae</taxon>
        <taxon>Streptophyta</taxon>
        <taxon>Embryophyta</taxon>
        <taxon>Tracheophyta</taxon>
        <taxon>Spermatophyta</taxon>
        <taxon>Magnoliopsida</taxon>
        <taxon>Liliopsida</taxon>
        <taxon>Poales</taxon>
        <taxon>Poaceae</taxon>
        <taxon>BOP clade</taxon>
        <taxon>Pooideae</taxon>
        <taxon>Triticodae</taxon>
        <taxon>Triticeae</taxon>
        <taxon>Triticinae</taxon>
        <taxon>Aegilops</taxon>
    </lineage>
</organism>
<reference evidence="3" key="1">
    <citation type="journal article" date="2014" name="Science">
        <title>Ancient hybridizations among the ancestral genomes of bread wheat.</title>
        <authorList>
            <consortium name="International Wheat Genome Sequencing Consortium,"/>
            <person name="Marcussen T."/>
            <person name="Sandve S.R."/>
            <person name="Heier L."/>
            <person name="Spannagl M."/>
            <person name="Pfeifer M."/>
            <person name="Jakobsen K.S."/>
            <person name="Wulff B.B."/>
            <person name="Steuernagel B."/>
            <person name="Mayer K.F."/>
            <person name="Olsen O.A."/>
        </authorList>
    </citation>
    <scope>NUCLEOTIDE SEQUENCE [LARGE SCALE GENOMIC DNA]</scope>
    <source>
        <strain evidence="3">cv. AL8/78</strain>
    </source>
</reference>
<dbReference type="Gramene" id="AET5Gv21093100.1">
    <property type="protein sequence ID" value="AET5Gv21093100.1"/>
    <property type="gene ID" value="AET5Gv21093100"/>
</dbReference>
<dbReference type="InterPro" id="IPR000477">
    <property type="entry name" value="RT_dom"/>
</dbReference>
<protein>
    <recommendedName>
        <fullName evidence="1">Reverse transcriptase domain-containing protein</fullName>
    </recommendedName>
</protein>
<name>A0A453M837_AEGTS</name>
<reference evidence="2" key="3">
    <citation type="journal article" date="2017" name="Nature">
        <title>Genome sequence of the progenitor of the wheat D genome Aegilops tauschii.</title>
        <authorList>
            <person name="Luo M.C."/>
            <person name="Gu Y.Q."/>
            <person name="Puiu D."/>
            <person name="Wang H."/>
            <person name="Twardziok S.O."/>
            <person name="Deal K.R."/>
            <person name="Huo N."/>
            <person name="Zhu T."/>
            <person name="Wang L."/>
            <person name="Wang Y."/>
            <person name="McGuire P.E."/>
            <person name="Liu S."/>
            <person name="Long H."/>
            <person name="Ramasamy R.K."/>
            <person name="Rodriguez J.C."/>
            <person name="Van S.L."/>
            <person name="Yuan L."/>
            <person name="Wang Z."/>
            <person name="Xia Z."/>
            <person name="Xiao L."/>
            <person name="Anderson O.D."/>
            <person name="Ouyang S."/>
            <person name="Liang Y."/>
            <person name="Zimin A.V."/>
            <person name="Pertea G."/>
            <person name="Qi P."/>
            <person name="Bennetzen J.L."/>
            <person name="Dai X."/>
            <person name="Dawson M.W."/>
            <person name="Muller H.G."/>
            <person name="Kugler K."/>
            <person name="Rivarola-Duarte L."/>
            <person name="Spannagl M."/>
            <person name="Mayer K.F.X."/>
            <person name="Lu F.H."/>
            <person name="Bevan M.W."/>
            <person name="Leroy P."/>
            <person name="Li P."/>
            <person name="You F.M."/>
            <person name="Sun Q."/>
            <person name="Liu Z."/>
            <person name="Lyons E."/>
            <person name="Wicker T."/>
            <person name="Salzberg S.L."/>
            <person name="Devos K.M."/>
            <person name="Dvorak J."/>
        </authorList>
    </citation>
    <scope>NUCLEOTIDE SEQUENCE [LARGE SCALE GENOMIC DNA]</scope>
    <source>
        <strain evidence="2">cv. AL8/78</strain>
    </source>
</reference>
<dbReference type="InterPro" id="IPR052343">
    <property type="entry name" value="Retrotransposon-Effector_Assoc"/>
</dbReference>
<reference evidence="2" key="4">
    <citation type="submission" date="2019-03" db="UniProtKB">
        <authorList>
            <consortium name="EnsemblPlants"/>
        </authorList>
    </citation>
    <scope>IDENTIFICATION</scope>
</reference>
<evidence type="ECO:0000313" key="2">
    <source>
        <dbReference type="EnsemblPlants" id="AET5Gv21093100.1"/>
    </source>
</evidence>
<dbReference type="Proteomes" id="UP000015105">
    <property type="component" value="Chromosome 5D"/>
</dbReference>
<keyword evidence="3" id="KW-1185">Reference proteome</keyword>
<dbReference type="PANTHER" id="PTHR46890:SF1">
    <property type="entry name" value="REVERSE TRANSCRIPTASE DOMAIN-CONTAINING PROTEIN"/>
    <property type="match status" value="1"/>
</dbReference>
<dbReference type="STRING" id="200361.A0A453M837"/>
<accession>A0A453M837</accession>
<sequence length="85" mass="9354">ILLPRADASSLSDYRPISLIHLIAKLFAKVLSLRLAPRLGELVSVNQSTFIAGRSVHDNFLLVQQTARVLHNIKAPCVLLKLDIA</sequence>
<dbReference type="EnsemblPlants" id="AET5Gv21093100.1">
    <property type="protein sequence ID" value="AET5Gv21093100.1"/>
    <property type="gene ID" value="AET5Gv21093100"/>
</dbReference>
<dbReference type="Pfam" id="PF00078">
    <property type="entry name" value="RVT_1"/>
    <property type="match status" value="1"/>
</dbReference>